<accession>A0AAD1ULD9</accession>
<sequence>MDDHSLRGSPKYETRLSRGRTHGANNIILNDFKVRSTPIKVFLSKGIDKIRGPLKSQMRTTYNGYSKYFKNDSKRRLDFNQTASKMRYRKGKTKLMNMTFQSPEMAVRSSLEESRQEIHKPEIKNSSFTIKKNPIESITRCSFDYKSLKRRYYADRKETSSSRASHFGIDSRSSGANLRKYCKRQRNLEIRRENLNTSGDSKKAECLDYFKKTISQIFKFNRLARKKKMSNIKIKGLGIRVRDTNEGNPHKRRCKANSTSLRRHNLDSSILFNNKKVQNMMTRENDRLPQSGEKENIQNLINCSYNNYLSDNIKADACKNHKKTIFQRVKKLTG</sequence>
<dbReference type="EMBL" id="CAMPGE010008629">
    <property type="protein sequence ID" value="CAI2367519.1"/>
    <property type="molecule type" value="Genomic_DNA"/>
</dbReference>
<proteinExistence type="predicted"/>
<protein>
    <submittedName>
        <fullName evidence="1">Uncharacterized protein</fullName>
    </submittedName>
</protein>
<dbReference type="AlphaFoldDB" id="A0AAD1ULD9"/>
<dbReference type="Proteomes" id="UP001295684">
    <property type="component" value="Unassembled WGS sequence"/>
</dbReference>
<evidence type="ECO:0000313" key="1">
    <source>
        <dbReference type="EMBL" id="CAI2367519.1"/>
    </source>
</evidence>
<organism evidence="1 2">
    <name type="scientific">Euplotes crassus</name>
    <dbReference type="NCBI Taxonomy" id="5936"/>
    <lineage>
        <taxon>Eukaryota</taxon>
        <taxon>Sar</taxon>
        <taxon>Alveolata</taxon>
        <taxon>Ciliophora</taxon>
        <taxon>Intramacronucleata</taxon>
        <taxon>Spirotrichea</taxon>
        <taxon>Hypotrichia</taxon>
        <taxon>Euplotida</taxon>
        <taxon>Euplotidae</taxon>
        <taxon>Moneuplotes</taxon>
    </lineage>
</organism>
<comment type="caution">
    <text evidence="1">The sequence shown here is derived from an EMBL/GenBank/DDBJ whole genome shotgun (WGS) entry which is preliminary data.</text>
</comment>
<name>A0AAD1ULD9_EUPCR</name>
<gene>
    <name evidence="1" type="ORF">ECRASSUSDP1_LOCUS8806</name>
</gene>
<reference evidence="1" key="1">
    <citation type="submission" date="2023-07" db="EMBL/GenBank/DDBJ databases">
        <authorList>
            <consortium name="AG Swart"/>
            <person name="Singh M."/>
            <person name="Singh A."/>
            <person name="Seah K."/>
            <person name="Emmerich C."/>
        </authorList>
    </citation>
    <scope>NUCLEOTIDE SEQUENCE</scope>
    <source>
        <strain evidence="1">DP1</strain>
    </source>
</reference>
<evidence type="ECO:0000313" key="2">
    <source>
        <dbReference type="Proteomes" id="UP001295684"/>
    </source>
</evidence>
<keyword evidence="2" id="KW-1185">Reference proteome</keyword>